<evidence type="ECO:0000313" key="1">
    <source>
        <dbReference type="EMBL" id="GAF08064.1"/>
    </source>
</evidence>
<dbReference type="OrthoDB" id="2659434at2"/>
<evidence type="ECO:0008006" key="3">
    <source>
        <dbReference type="Google" id="ProtNLM"/>
    </source>
</evidence>
<dbReference type="Proteomes" id="UP000019364">
    <property type="component" value="Unassembled WGS sequence"/>
</dbReference>
<accession>W7Z122</accession>
<organism evidence="1 2">
    <name type="scientific">Paenibacillus pini JCM 16418</name>
    <dbReference type="NCBI Taxonomy" id="1236976"/>
    <lineage>
        <taxon>Bacteria</taxon>
        <taxon>Bacillati</taxon>
        <taxon>Bacillota</taxon>
        <taxon>Bacilli</taxon>
        <taxon>Bacillales</taxon>
        <taxon>Paenibacillaceae</taxon>
        <taxon>Paenibacillus</taxon>
    </lineage>
</organism>
<dbReference type="AlphaFoldDB" id="W7Z122"/>
<gene>
    <name evidence="1" type="ORF">JCM16418_2102</name>
</gene>
<dbReference type="Pfam" id="PF14907">
    <property type="entry name" value="NTP_transf_5"/>
    <property type="match status" value="1"/>
</dbReference>
<comment type="caution">
    <text evidence="1">The sequence shown here is derived from an EMBL/GenBank/DDBJ whole genome shotgun (WGS) entry which is preliminary data.</text>
</comment>
<dbReference type="STRING" id="1236976.JCM16418_2102"/>
<dbReference type="InterPro" id="IPR039498">
    <property type="entry name" value="NTP_transf_5"/>
</dbReference>
<dbReference type="EMBL" id="BAVZ01000005">
    <property type="protein sequence ID" value="GAF08064.1"/>
    <property type="molecule type" value="Genomic_DNA"/>
</dbReference>
<protein>
    <recommendedName>
        <fullName evidence="3">Nucleotidyltransferase family protein</fullName>
    </recommendedName>
</protein>
<proteinExistence type="predicted"/>
<name>W7Z122_9BACL</name>
<evidence type="ECO:0000313" key="2">
    <source>
        <dbReference type="Proteomes" id="UP000019364"/>
    </source>
</evidence>
<keyword evidence="2" id="KW-1185">Reference proteome</keyword>
<dbReference type="RefSeq" id="WP_052020172.1">
    <property type="nucleotide sequence ID" value="NZ_BAVZ01000005.1"/>
</dbReference>
<sequence>MNSTISFISALYQGTHPGSLSNEIYVQIYDDLVWFGVEPQIYEMLGRQQLFNAVPEWFASRLRGHIDTVAFQNMLIRSEQNTILRTLDDEGVGVIPLKGIRFAEKYFGKISARATTDIDLLVHKKDLDKAKIALQRLGFKRQIGDDSHFHAEFTKLYERGGIPDLTAEIHWNIVRETGSETDCDRLWEQSILMESYHSIRELSVQHTFYHICLHGINHHMMSLKYFIDIMHLIHYSGDLISYEDMLIQARADQNFSKILIALSLVYHVFPHLHHIKTLPQHKKYPLWSLKKARMAMNGKKGISYAVFRLVSTFAVYDTWKHRGSQYAFMFWGLPILWLRKSKAS</sequence>
<reference evidence="1 2" key="1">
    <citation type="journal article" date="2014" name="Genome Announc.">
        <title>Draft Genome Sequence of Paenibacillus pini JCM 16418T, Isolated from the Rhizosphere of Pine Tree.</title>
        <authorList>
            <person name="Yuki M."/>
            <person name="Oshima K."/>
            <person name="Suda W."/>
            <person name="Oshida Y."/>
            <person name="Kitamura K."/>
            <person name="Iida Y."/>
            <person name="Hattori M."/>
            <person name="Ohkuma M."/>
        </authorList>
    </citation>
    <scope>NUCLEOTIDE SEQUENCE [LARGE SCALE GENOMIC DNA]</scope>
    <source>
        <strain evidence="1 2">JCM 16418</strain>
    </source>
</reference>
<dbReference type="eggNOG" id="COG1216">
    <property type="taxonomic scope" value="Bacteria"/>
</dbReference>